<gene>
    <name evidence="1" type="ORF">MERR_LOCUS37107</name>
</gene>
<accession>A0A6D2K6I9</accession>
<dbReference type="Proteomes" id="UP000467841">
    <property type="component" value="Unassembled WGS sequence"/>
</dbReference>
<proteinExistence type="predicted"/>
<dbReference type="OrthoDB" id="1907061at2759"/>
<dbReference type="EMBL" id="CACVBM020001429">
    <property type="protein sequence ID" value="CAA7049872.1"/>
    <property type="molecule type" value="Genomic_DNA"/>
</dbReference>
<evidence type="ECO:0000313" key="1">
    <source>
        <dbReference type="EMBL" id="CAA7049872.1"/>
    </source>
</evidence>
<dbReference type="GO" id="GO:0005829">
    <property type="term" value="C:cytosol"/>
    <property type="evidence" value="ECO:0007669"/>
    <property type="project" value="TreeGrafter"/>
</dbReference>
<dbReference type="GO" id="GO:0009631">
    <property type="term" value="P:cold acclimation"/>
    <property type="evidence" value="ECO:0007669"/>
    <property type="project" value="TreeGrafter"/>
</dbReference>
<reference evidence="1" key="1">
    <citation type="submission" date="2020-01" db="EMBL/GenBank/DDBJ databases">
        <authorList>
            <person name="Mishra B."/>
        </authorList>
    </citation>
    <scope>NUCLEOTIDE SEQUENCE [LARGE SCALE GENOMIC DNA]</scope>
</reference>
<evidence type="ECO:0000313" key="2">
    <source>
        <dbReference type="Proteomes" id="UP000467841"/>
    </source>
</evidence>
<organism evidence="1 2">
    <name type="scientific">Microthlaspi erraticum</name>
    <dbReference type="NCBI Taxonomy" id="1685480"/>
    <lineage>
        <taxon>Eukaryota</taxon>
        <taxon>Viridiplantae</taxon>
        <taxon>Streptophyta</taxon>
        <taxon>Embryophyta</taxon>
        <taxon>Tracheophyta</taxon>
        <taxon>Spermatophyta</taxon>
        <taxon>Magnoliopsida</taxon>
        <taxon>eudicotyledons</taxon>
        <taxon>Gunneridae</taxon>
        <taxon>Pentapetalae</taxon>
        <taxon>rosids</taxon>
        <taxon>malvids</taxon>
        <taxon>Brassicales</taxon>
        <taxon>Brassicaceae</taxon>
        <taxon>Coluteocarpeae</taxon>
        <taxon>Microthlaspi</taxon>
    </lineage>
</organism>
<keyword evidence="2" id="KW-1185">Reference proteome</keyword>
<protein>
    <submittedName>
        <fullName evidence="1">Uncharacterized protein</fullName>
    </submittedName>
</protein>
<dbReference type="PANTHER" id="PTHR47877:SF9">
    <property type="entry name" value="GENOME ASSEMBLY, CHROMOSOME: A02"/>
    <property type="match status" value="1"/>
</dbReference>
<name>A0A6D2K6I9_9BRAS</name>
<dbReference type="AlphaFoldDB" id="A0A6D2K6I9"/>
<dbReference type="PANTHER" id="PTHR47877">
    <property type="entry name" value="LATE EMBRYOGENESIS ABUNDANT DOMAIN-CONTAINING PROTEIN / LEA DOMAIN-CONTAINING PROTEIN"/>
    <property type="match status" value="1"/>
</dbReference>
<sequence length="200" mass="21605">MAISISGAVLSGLSSSFLVSGGKRSGVGGGDMIIGRKNVIIAPQRKKSWVMAAVKGDDNSKLDPQWLDDASLKASEYVKEKGSEVGHVSAHEGQEILDQIQRVKDYFIEKAGEAMDMVVENAHKSSDFVTEKAKETEKEVVSMTEKAKDFVVEKAGETKEYIVLRAGEAKELTTDVSKITAKYIGEKAAEAKEAILPPKT</sequence>
<comment type="caution">
    <text evidence="1">The sequence shown here is derived from an EMBL/GenBank/DDBJ whole genome shotgun (WGS) entry which is preliminary data.</text>
</comment>